<dbReference type="InterPro" id="IPR013103">
    <property type="entry name" value="RVT_2"/>
</dbReference>
<dbReference type="SUPFAM" id="SSF56672">
    <property type="entry name" value="DNA/RNA polymerases"/>
    <property type="match status" value="1"/>
</dbReference>
<proteinExistence type="predicted"/>
<reference evidence="3" key="2">
    <citation type="submission" date="2022-01" db="EMBL/GenBank/DDBJ databases">
        <authorList>
            <person name="Yamashiro T."/>
            <person name="Shiraishi A."/>
            <person name="Satake H."/>
            <person name="Nakayama K."/>
        </authorList>
    </citation>
    <scope>NUCLEOTIDE SEQUENCE</scope>
</reference>
<name>A0ABQ4Y996_9ASTR</name>
<dbReference type="EMBL" id="BQNB010010173">
    <property type="protein sequence ID" value="GJS73703.1"/>
    <property type="molecule type" value="Genomic_DNA"/>
</dbReference>
<evidence type="ECO:0000313" key="4">
    <source>
        <dbReference type="Proteomes" id="UP001151760"/>
    </source>
</evidence>
<evidence type="ECO:0000256" key="1">
    <source>
        <dbReference type="SAM" id="Phobius"/>
    </source>
</evidence>
<gene>
    <name evidence="3" type="ORF">Tco_0706544</name>
</gene>
<evidence type="ECO:0000259" key="2">
    <source>
        <dbReference type="Pfam" id="PF07727"/>
    </source>
</evidence>
<dbReference type="Proteomes" id="UP001151760">
    <property type="component" value="Unassembled WGS sequence"/>
</dbReference>
<feature type="transmembrane region" description="Helical" evidence="1">
    <location>
        <begin position="464"/>
        <end position="490"/>
    </location>
</feature>
<dbReference type="Pfam" id="PF07727">
    <property type="entry name" value="RVT_2"/>
    <property type="match status" value="1"/>
</dbReference>
<dbReference type="InterPro" id="IPR043502">
    <property type="entry name" value="DNA/RNA_pol_sf"/>
</dbReference>
<accession>A0ABQ4Y996</accession>
<feature type="transmembrane region" description="Helical" evidence="1">
    <location>
        <begin position="496"/>
        <end position="520"/>
    </location>
</feature>
<evidence type="ECO:0000313" key="3">
    <source>
        <dbReference type="EMBL" id="GJS73703.1"/>
    </source>
</evidence>
<keyword evidence="4" id="KW-1185">Reference proteome</keyword>
<feature type="domain" description="Reverse transcriptase Ty1/copia-type" evidence="2">
    <location>
        <begin position="21"/>
        <end position="155"/>
    </location>
</feature>
<organism evidence="3 4">
    <name type="scientific">Tanacetum coccineum</name>
    <dbReference type="NCBI Taxonomy" id="301880"/>
    <lineage>
        <taxon>Eukaryota</taxon>
        <taxon>Viridiplantae</taxon>
        <taxon>Streptophyta</taxon>
        <taxon>Embryophyta</taxon>
        <taxon>Tracheophyta</taxon>
        <taxon>Spermatophyta</taxon>
        <taxon>Magnoliopsida</taxon>
        <taxon>eudicotyledons</taxon>
        <taxon>Gunneridae</taxon>
        <taxon>Pentapetalae</taxon>
        <taxon>asterids</taxon>
        <taxon>campanulids</taxon>
        <taxon>Asterales</taxon>
        <taxon>Asteraceae</taxon>
        <taxon>Asteroideae</taxon>
        <taxon>Anthemideae</taxon>
        <taxon>Anthemidinae</taxon>
        <taxon>Tanacetum</taxon>
    </lineage>
</organism>
<reference evidence="3" key="1">
    <citation type="journal article" date="2022" name="Int. J. Mol. Sci.">
        <title>Draft Genome of Tanacetum Coccineum: Genomic Comparison of Closely Related Tanacetum-Family Plants.</title>
        <authorList>
            <person name="Yamashiro T."/>
            <person name="Shiraishi A."/>
            <person name="Nakayama K."/>
            <person name="Satake H."/>
        </authorList>
    </citation>
    <scope>NUCLEOTIDE SEQUENCE</scope>
</reference>
<comment type="caution">
    <text evidence="3">The sequence shown here is derived from an EMBL/GenBank/DDBJ whole genome shotgun (WGS) entry which is preliminary data.</text>
</comment>
<protein>
    <submittedName>
        <fullName evidence="3">RmlC-like cupins superfamily protein</fullName>
    </submittedName>
</protein>
<keyword evidence="1" id="KW-0812">Transmembrane</keyword>
<keyword evidence="1" id="KW-0472">Membrane</keyword>
<sequence length="611" mass="68969">MGHWISTRQGWLLEDTIKKRQDYKHTFSLVAKLATIRVIIALATAKDWPLHQLDVNNAFLHGYLDEEIYMLPPEGYNKAKPGQVCKLLRSLYGLKQASRQWNQELSKFLCSLGFVQSKHDHSLFVKNKDSVFTAALVYVDDILITGNCAEDIQATKICRSAHGTHLSQRKYILDLLQDAGLTACKPAPFPMPTHLKLSIDKGTPLIDVGVYRRLVGRFLYLTMTRPDISYVVQHLSQFVAEPKDTHMQAALYLLRYLKGSISKGLFYPFQSQLKVTGFSNADWANCLMTRRSLIGYCIFLGHALISWKTKKQATVSRSSTEAEYRSMATTTCELLWLSYLLKDLGINVQFPVTLFCDNKSAQMLAANPCFHDRSKHVDIDCHFIREKIQDGFLQTAHIPSSFQLAYIMTKALNKVQHSTLASKLGLLSDVILLFSSATALLVFLSILTARFSKQDFLVSLPRRLIIGLCTLFLSTTTMMLAFSATLYLVFVDQRAWMLASIGGLTCLPIAVFVTLQFLLVQWHAESIRQFADYLEDDARIEKIGPPEKVINEFGPKVIGQNVEGKVMNSEVKEYSGRKYYQFELELPHCLITATAAGTVFTCSAYLQMVGK</sequence>
<dbReference type="Gene3D" id="3.40.1000.10">
    <property type="entry name" value="Mog1/PsbP, alpha/beta/alpha sandwich"/>
    <property type="match status" value="1"/>
</dbReference>
<keyword evidence="1" id="KW-1133">Transmembrane helix</keyword>
<dbReference type="CDD" id="cd09272">
    <property type="entry name" value="RNase_HI_RT_Ty1"/>
    <property type="match status" value="1"/>
</dbReference>
<dbReference type="InterPro" id="IPR016123">
    <property type="entry name" value="Mog1/PsbP_a/b/a-sand"/>
</dbReference>
<feature type="transmembrane region" description="Helical" evidence="1">
    <location>
        <begin position="430"/>
        <end position="452"/>
    </location>
</feature>
<dbReference type="SUPFAM" id="SSF55724">
    <property type="entry name" value="Mog1p/PsbP-like"/>
    <property type="match status" value="1"/>
</dbReference>
<dbReference type="PANTHER" id="PTHR11439:SF522">
    <property type="entry name" value="REVERSE TRANSCRIPTASE TY1_COPIA-TYPE DOMAIN-CONTAINING PROTEIN"/>
    <property type="match status" value="1"/>
</dbReference>
<dbReference type="PANTHER" id="PTHR11439">
    <property type="entry name" value="GAG-POL-RELATED RETROTRANSPOSON"/>
    <property type="match status" value="1"/>
</dbReference>